<evidence type="ECO:0000313" key="3">
    <source>
        <dbReference type="Proteomes" id="UP000279259"/>
    </source>
</evidence>
<dbReference type="InterPro" id="IPR010856">
    <property type="entry name" value="Gig2-like"/>
</dbReference>
<name>A0A427YLG7_9TREE</name>
<keyword evidence="3" id="KW-1185">Reference proteome</keyword>
<evidence type="ECO:0000256" key="1">
    <source>
        <dbReference type="SAM" id="MobiDB-lite"/>
    </source>
</evidence>
<gene>
    <name evidence="2" type="ORF">EHS25_009303</name>
</gene>
<dbReference type="PANTHER" id="PTHR30613">
    <property type="entry name" value="UNCHARACTERIZED PROTEIN YBIU-RELATED"/>
    <property type="match status" value="1"/>
</dbReference>
<dbReference type="OrthoDB" id="8249012at2759"/>
<dbReference type="EMBL" id="RSCD01000007">
    <property type="protein sequence ID" value="RSH91933.1"/>
    <property type="molecule type" value="Genomic_DNA"/>
</dbReference>
<dbReference type="AlphaFoldDB" id="A0A427YLG7"/>
<organism evidence="2 3">
    <name type="scientific">Saitozyma podzolica</name>
    <dbReference type="NCBI Taxonomy" id="1890683"/>
    <lineage>
        <taxon>Eukaryota</taxon>
        <taxon>Fungi</taxon>
        <taxon>Dikarya</taxon>
        <taxon>Basidiomycota</taxon>
        <taxon>Agaricomycotina</taxon>
        <taxon>Tremellomycetes</taxon>
        <taxon>Tremellales</taxon>
        <taxon>Trimorphomycetaceae</taxon>
        <taxon>Saitozyma</taxon>
    </lineage>
</organism>
<dbReference type="STRING" id="1890683.A0A427YLG7"/>
<protein>
    <submittedName>
        <fullName evidence="2">Uncharacterized protein</fullName>
    </submittedName>
</protein>
<proteinExistence type="predicted"/>
<dbReference type="SUPFAM" id="SSF51197">
    <property type="entry name" value="Clavaminate synthase-like"/>
    <property type="match status" value="1"/>
</dbReference>
<evidence type="ECO:0000313" key="2">
    <source>
        <dbReference type="EMBL" id="RSH91933.1"/>
    </source>
</evidence>
<dbReference type="InterPro" id="IPR027443">
    <property type="entry name" value="IPNS-like_sf"/>
</dbReference>
<comment type="caution">
    <text evidence="2">The sequence shown here is derived from an EMBL/GenBank/DDBJ whole genome shotgun (WGS) entry which is preliminary data.</text>
</comment>
<dbReference type="Gene3D" id="2.60.120.330">
    <property type="entry name" value="B-lactam Antibiotic, Isopenicillin N Synthase, Chain"/>
    <property type="match status" value="1"/>
</dbReference>
<dbReference type="PANTHER" id="PTHR30613:SF1">
    <property type="entry name" value="DUF1479 DOMAIN PROTEIN (AFU_ORTHOLOGUE AFUA_5G09280)"/>
    <property type="match status" value="1"/>
</dbReference>
<feature type="compositionally biased region" description="Polar residues" evidence="1">
    <location>
        <begin position="317"/>
        <end position="328"/>
    </location>
</feature>
<dbReference type="Pfam" id="PF07350">
    <property type="entry name" value="Gig2-like"/>
    <property type="match status" value="1"/>
</dbReference>
<accession>A0A427YLG7</accession>
<dbReference type="Proteomes" id="UP000279259">
    <property type="component" value="Unassembled WGS sequence"/>
</dbReference>
<reference evidence="2 3" key="1">
    <citation type="submission" date="2018-11" db="EMBL/GenBank/DDBJ databases">
        <title>Genome sequence of Saitozyma podzolica DSM 27192.</title>
        <authorList>
            <person name="Aliyu H."/>
            <person name="Gorte O."/>
            <person name="Ochsenreither K."/>
        </authorList>
    </citation>
    <scope>NUCLEOTIDE SEQUENCE [LARGE SCALE GENOMIC DNA]</scope>
    <source>
        <strain evidence="2 3">DSM 27192</strain>
    </source>
</reference>
<feature type="region of interest" description="Disordered" evidence="1">
    <location>
        <begin position="315"/>
        <end position="344"/>
    </location>
</feature>
<sequence>MSSALHHLNKKCLSCPAFLQGKCAGKVAHIKALKPSTTVPRMMTTEASPARRVDKREGDISSTFTTFSGRKAEPLPKRFLDLKRNLTVGFEEQIQKSWDDLVEVLKHRTEEVALKRESSIPQIQFKDIASGTVSAEHLKAVRDTGVVVVRGVMPKDMTEALLAEARGYFASHSFKGFPSDTEKKVVYESYWSPSQVRARSHPNMLATQSWMNQLYTADADQQVDLTTPLTYCDRVQIRPPGDKQFALAPHVDGGGVERWEDKAYNHVYRNIFQGRWTEYNPWDLTGRLDANMNMYNGPGGCSVFRTFQGWLGLSRHGPQQGTTDTAPTPHTVYGTRRRPSDRDF</sequence>